<feature type="compositionally biased region" description="Acidic residues" evidence="1">
    <location>
        <begin position="306"/>
        <end position="321"/>
    </location>
</feature>
<protein>
    <submittedName>
        <fullName evidence="2">Uncharacterized protein</fullName>
    </submittedName>
</protein>
<evidence type="ECO:0000313" key="2">
    <source>
        <dbReference type="EMBL" id="CEM09222.1"/>
    </source>
</evidence>
<organism evidence="2">
    <name type="scientific">Chromera velia CCMP2878</name>
    <dbReference type="NCBI Taxonomy" id="1169474"/>
    <lineage>
        <taxon>Eukaryota</taxon>
        <taxon>Sar</taxon>
        <taxon>Alveolata</taxon>
        <taxon>Colpodellida</taxon>
        <taxon>Chromeraceae</taxon>
        <taxon>Chromera</taxon>
    </lineage>
</organism>
<sequence length="494" mass="53501">MPSSSAPRQTSAVSDQSRARPTFTLGLACGKNLASYAVIRYPSAQPLKVGLIDLSGLSSLNERTAEALGVLRVVRSSQQKNELERRGQRDELRQGGDGSPSSPSFGWILGVQELSRVPHNTRDAMRLMEIQKLHGALINDVSRVFDAQPLTVSARHYRQFIGVDPTIHPQRQLQKTLEAAQERVPSFPMVKTKDGAVAEQTYMMAGAWAVAVWARHQERVAETLRSPERRAELRRGAEKDRRVRGLREAISNVTAKEGRDSTRLRSLHEALQSRVRYVMEEEASLLVRREDAASTRIEGGGGTGEGEGESQSDLEGGEEGSDSTGVSRIDSLRVSPFSSSPSSSAATHTESSSLSESDDLGTPDEEEKEEEEGVSVRGGMSGRTAVPFTHNLKDIAQPVGRLEKPNEIGISKLGDASPPSEGSEELGSDSDDGERTNEGAPLLRSAGWSVRLRPGALVNGQGERPKAASVFEGSRKTGSERELGRSETKVNQMG</sequence>
<feature type="region of interest" description="Disordered" evidence="1">
    <location>
        <begin position="79"/>
        <end position="103"/>
    </location>
</feature>
<feature type="compositionally biased region" description="Basic and acidic residues" evidence="1">
    <location>
        <begin position="473"/>
        <end position="488"/>
    </location>
</feature>
<accession>A0A0G4F9A1</accession>
<dbReference type="VEuPathDB" id="CryptoDB:Cvel_15831"/>
<feature type="compositionally biased region" description="Acidic residues" evidence="1">
    <location>
        <begin position="356"/>
        <end position="373"/>
    </location>
</feature>
<feature type="compositionally biased region" description="Acidic residues" evidence="1">
    <location>
        <begin position="422"/>
        <end position="432"/>
    </location>
</feature>
<feature type="region of interest" description="Disordered" evidence="1">
    <location>
        <begin position="290"/>
        <end position="494"/>
    </location>
</feature>
<feature type="compositionally biased region" description="Basic and acidic residues" evidence="1">
    <location>
        <begin position="81"/>
        <end position="94"/>
    </location>
</feature>
<gene>
    <name evidence="2" type="ORF">Cvel_15831</name>
</gene>
<evidence type="ECO:0000256" key="1">
    <source>
        <dbReference type="SAM" id="MobiDB-lite"/>
    </source>
</evidence>
<name>A0A0G4F9A1_9ALVE</name>
<dbReference type="EMBL" id="CDMZ01000210">
    <property type="protein sequence ID" value="CEM09222.1"/>
    <property type="molecule type" value="Genomic_DNA"/>
</dbReference>
<dbReference type="AlphaFoldDB" id="A0A0G4F9A1"/>
<proteinExistence type="predicted"/>
<feature type="compositionally biased region" description="Low complexity" evidence="1">
    <location>
        <begin position="335"/>
        <end position="355"/>
    </location>
</feature>
<reference evidence="2" key="1">
    <citation type="submission" date="2014-11" db="EMBL/GenBank/DDBJ databases">
        <authorList>
            <person name="Otto D Thomas"/>
            <person name="Naeem Raeece"/>
        </authorList>
    </citation>
    <scope>NUCLEOTIDE SEQUENCE</scope>
</reference>